<keyword evidence="3" id="KW-1185">Reference proteome</keyword>
<evidence type="ECO:0000313" key="2">
    <source>
        <dbReference type="EMBL" id="GMN56225.1"/>
    </source>
</evidence>
<protein>
    <submittedName>
        <fullName evidence="2">Uncharacterized protein</fullName>
    </submittedName>
</protein>
<gene>
    <name evidence="2" type="ORF">TIFTF001_025348</name>
</gene>
<name>A0AA88AP09_FICCA</name>
<feature type="region of interest" description="Disordered" evidence="1">
    <location>
        <begin position="51"/>
        <end position="70"/>
    </location>
</feature>
<organism evidence="2 3">
    <name type="scientific">Ficus carica</name>
    <name type="common">Common fig</name>
    <dbReference type="NCBI Taxonomy" id="3494"/>
    <lineage>
        <taxon>Eukaryota</taxon>
        <taxon>Viridiplantae</taxon>
        <taxon>Streptophyta</taxon>
        <taxon>Embryophyta</taxon>
        <taxon>Tracheophyta</taxon>
        <taxon>Spermatophyta</taxon>
        <taxon>Magnoliopsida</taxon>
        <taxon>eudicotyledons</taxon>
        <taxon>Gunneridae</taxon>
        <taxon>Pentapetalae</taxon>
        <taxon>rosids</taxon>
        <taxon>fabids</taxon>
        <taxon>Rosales</taxon>
        <taxon>Moraceae</taxon>
        <taxon>Ficeae</taxon>
        <taxon>Ficus</taxon>
    </lineage>
</organism>
<accession>A0AA88AP09</accession>
<evidence type="ECO:0000256" key="1">
    <source>
        <dbReference type="SAM" id="MobiDB-lite"/>
    </source>
</evidence>
<evidence type="ECO:0000313" key="3">
    <source>
        <dbReference type="Proteomes" id="UP001187192"/>
    </source>
</evidence>
<sequence length="70" mass="7520">MEDLLGRHGLMSCKANNEIEVKSGHVCLTARFGVSTLSFLITLKPSKMPSCLSPSTNAPHGINTIPSDKH</sequence>
<reference evidence="2" key="1">
    <citation type="submission" date="2023-07" db="EMBL/GenBank/DDBJ databases">
        <title>draft genome sequence of fig (Ficus carica).</title>
        <authorList>
            <person name="Takahashi T."/>
            <person name="Nishimura K."/>
        </authorList>
    </citation>
    <scope>NUCLEOTIDE SEQUENCE</scope>
</reference>
<comment type="caution">
    <text evidence="2">The sequence shown here is derived from an EMBL/GenBank/DDBJ whole genome shotgun (WGS) entry which is preliminary data.</text>
</comment>
<dbReference type="AlphaFoldDB" id="A0AA88AP09"/>
<dbReference type="Proteomes" id="UP001187192">
    <property type="component" value="Unassembled WGS sequence"/>
</dbReference>
<dbReference type="EMBL" id="BTGU01000062">
    <property type="protein sequence ID" value="GMN56225.1"/>
    <property type="molecule type" value="Genomic_DNA"/>
</dbReference>
<proteinExistence type="predicted"/>